<accession>A0A2S3VY51</accession>
<evidence type="ECO:0000313" key="8">
    <source>
        <dbReference type="Proteomes" id="UP000237344"/>
    </source>
</evidence>
<dbReference type="AlphaFoldDB" id="A0A2S3VY51"/>
<dbReference type="GO" id="GO:0006528">
    <property type="term" value="P:asparagine metabolic process"/>
    <property type="evidence" value="ECO:0007669"/>
    <property type="project" value="InterPro"/>
</dbReference>
<dbReference type="PROSITE" id="PS00144">
    <property type="entry name" value="ASN_GLN_ASE_1"/>
    <property type="match status" value="1"/>
</dbReference>
<dbReference type="EC" id="3.5.1.1" evidence="7"/>
<reference evidence="7 8" key="1">
    <citation type="submission" date="2018-01" db="EMBL/GenBank/DDBJ databases">
        <title>Draft Genome Sequence of Komagataeibacter maltaceti LMG 1529, a Vinegar Producing Acetic Acid Bacterium Isolated from Malt Vinegar Brewery Acetifiers.</title>
        <authorList>
            <person name="Zhang Q."/>
            <person name="Hollensteiner J."/>
            <person name="Poehlein A."/>
            <person name="Daniel R."/>
        </authorList>
    </citation>
    <scope>NUCLEOTIDE SEQUENCE [LARGE SCALE GENOMIC DNA]</scope>
    <source>
        <strain evidence="7 8">LMG 1529</strain>
    </source>
</reference>
<dbReference type="Pfam" id="PF17763">
    <property type="entry name" value="Asparaginase_C"/>
    <property type="match status" value="1"/>
</dbReference>
<evidence type="ECO:0000256" key="4">
    <source>
        <dbReference type="PROSITE-ProRule" id="PRU10099"/>
    </source>
</evidence>
<dbReference type="PANTHER" id="PTHR11707">
    <property type="entry name" value="L-ASPARAGINASE"/>
    <property type="match status" value="1"/>
</dbReference>
<dbReference type="CDD" id="cd08964">
    <property type="entry name" value="L-asparaginase_II"/>
    <property type="match status" value="1"/>
</dbReference>
<dbReference type="SUPFAM" id="SSF53774">
    <property type="entry name" value="Glutaminase/Asparaginase"/>
    <property type="match status" value="1"/>
</dbReference>
<evidence type="ECO:0000259" key="5">
    <source>
        <dbReference type="Pfam" id="PF00710"/>
    </source>
</evidence>
<feature type="domain" description="Asparaginase/glutaminase C-terminal" evidence="6">
    <location>
        <begin position="226"/>
        <end position="334"/>
    </location>
</feature>
<dbReference type="InterPro" id="IPR020827">
    <property type="entry name" value="Asparaginase/glutaminase_AS1"/>
</dbReference>
<name>A0A2S3VY51_9PROT</name>
<dbReference type="InterPro" id="IPR004550">
    <property type="entry name" value="AsnASE_II"/>
</dbReference>
<dbReference type="OrthoDB" id="9788068at2"/>
<feature type="active site" evidence="4">
    <location>
        <position position="18"/>
    </location>
</feature>
<evidence type="ECO:0000256" key="2">
    <source>
        <dbReference type="ARBA" id="ARBA00022801"/>
    </source>
</evidence>
<dbReference type="Gene3D" id="3.40.50.40">
    <property type="match status" value="1"/>
</dbReference>
<protein>
    <submittedName>
        <fullName evidence="7">L-asparaginase 2</fullName>
        <ecNumber evidence="7">3.5.1.1</ecNumber>
    </submittedName>
</protein>
<dbReference type="PIRSF" id="PIRSF500176">
    <property type="entry name" value="L_ASNase"/>
    <property type="match status" value="1"/>
</dbReference>
<dbReference type="Proteomes" id="UP000237344">
    <property type="component" value="Unassembled WGS sequence"/>
</dbReference>
<evidence type="ECO:0000256" key="3">
    <source>
        <dbReference type="PIRSR" id="PIRSR001220-1"/>
    </source>
</evidence>
<gene>
    <name evidence="7" type="primary">ansZ</name>
    <name evidence="7" type="ORF">KMAL_28510</name>
</gene>
<proteinExistence type="inferred from homology"/>
<feature type="active site" description="O-isoaspartyl threonine intermediate" evidence="3">
    <location>
        <position position="18"/>
    </location>
</feature>
<dbReference type="RefSeq" id="WP_110096301.1">
    <property type="nucleotide sequence ID" value="NZ_NKUE01000020.1"/>
</dbReference>
<dbReference type="PROSITE" id="PS51732">
    <property type="entry name" value="ASN_GLN_ASE_3"/>
    <property type="match status" value="1"/>
</dbReference>
<dbReference type="InterPro" id="IPR027473">
    <property type="entry name" value="L-asparaginase_C"/>
</dbReference>
<evidence type="ECO:0000313" key="7">
    <source>
        <dbReference type="EMBL" id="POF61535.1"/>
    </source>
</evidence>
<comment type="caution">
    <text evidence="7">The sequence shown here is derived from an EMBL/GenBank/DDBJ whole genome shotgun (WGS) entry which is preliminary data.</text>
</comment>
<dbReference type="InterPro" id="IPR006034">
    <property type="entry name" value="Asparaginase/glutaminase-like"/>
</dbReference>
<evidence type="ECO:0000259" key="6">
    <source>
        <dbReference type="Pfam" id="PF17763"/>
    </source>
</evidence>
<dbReference type="PRINTS" id="PR00139">
    <property type="entry name" value="ASNGLNASE"/>
</dbReference>
<keyword evidence="2 7" id="KW-0378">Hydrolase</keyword>
<dbReference type="EMBL" id="POTC01000062">
    <property type="protein sequence ID" value="POF61535.1"/>
    <property type="molecule type" value="Genomic_DNA"/>
</dbReference>
<dbReference type="Pfam" id="PF00710">
    <property type="entry name" value="Asparaginase"/>
    <property type="match status" value="1"/>
</dbReference>
<sequence length="337" mass="35514">MPDAASLPFVTVISTGGTIARHSDNPCDTVDYAEIGRDLGASHLLSALPDVVRARFRVREITFSQKDSSHMDMSIWAELARRIRDVLRESPDMAGVVVTHGTTTLEEAAFFLDLVLDEERPVVLVGAQRPASAISADGPANLHAALLVATSAQARGQGVLVVSDNEIHAAGSVTKASTYRLDTFRSPDFGPLGVIEGDAVCFARQVAARRRIGGDALERIAHDRPRVDICYSHSGGDGTAIAAFCAAGARGLVVASMLPGMCAPAESAALDAACAQGVAVVMSSQGSSGATLARQDLRQRGIMAAGRLRPRQARILLTLCLALDMPAARIQHLFDIP</sequence>
<keyword evidence="8" id="KW-1185">Reference proteome</keyword>
<dbReference type="FunFam" id="3.40.50.1170:FF:000001">
    <property type="entry name" value="L-asparaginase 2"/>
    <property type="match status" value="1"/>
</dbReference>
<dbReference type="InterPro" id="IPR037152">
    <property type="entry name" value="L-asparaginase_N_sf"/>
</dbReference>
<evidence type="ECO:0000256" key="1">
    <source>
        <dbReference type="ARBA" id="ARBA00010518"/>
    </source>
</evidence>
<dbReference type="PIRSF" id="PIRSF001220">
    <property type="entry name" value="L-ASNase_gatD"/>
    <property type="match status" value="1"/>
</dbReference>
<dbReference type="Gene3D" id="3.40.50.1170">
    <property type="entry name" value="L-asparaginase, N-terminal domain"/>
    <property type="match status" value="1"/>
</dbReference>
<dbReference type="InterPro" id="IPR040919">
    <property type="entry name" value="Asparaginase_C"/>
</dbReference>
<dbReference type="SMART" id="SM00870">
    <property type="entry name" value="Asparaginase"/>
    <property type="match status" value="1"/>
</dbReference>
<dbReference type="PANTHER" id="PTHR11707:SF28">
    <property type="entry name" value="60 KDA LYSOPHOSPHOLIPASE"/>
    <property type="match status" value="1"/>
</dbReference>
<dbReference type="InterPro" id="IPR036152">
    <property type="entry name" value="Asp/glu_Ase-like_sf"/>
</dbReference>
<feature type="domain" description="L-asparaginase N-terminal" evidence="5">
    <location>
        <begin position="10"/>
        <end position="205"/>
    </location>
</feature>
<comment type="similarity">
    <text evidence="1">Belongs to the asparaginase 1 family.</text>
</comment>
<dbReference type="GO" id="GO:0004067">
    <property type="term" value="F:asparaginase activity"/>
    <property type="evidence" value="ECO:0007669"/>
    <property type="project" value="UniProtKB-UniRule"/>
</dbReference>
<organism evidence="7 8">
    <name type="scientific">Novacetimonas maltaceti</name>
    <dbReference type="NCBI Taxonomy" id="1203393"/>
    <lineage>
        <taxon>Bacteria</taxon>
        <taxon>Pseudomonadati</taxon>
        <taxon>Pseudomonadota</taxon>
        <taxon>Alphaproteobacteria</taxon>
        <taxon>Acetobacterales</taxon>
        <taxon>Acetobacteraceae</taxon>
        <taxon>Novacetimonas</taxon>
    </lineage>
</organism>
<dbReference type="InterPro" id="IPR027474">
    <property type="entry name" value="L-asparaginase_N"/>
</dbReference>